<proteinExistence type="predicted"/>
<dbReference type="Proteomes" id="UP000499080">
    <property type="component" value="Unassembled WGS sequence"/>
</dbReference>
<sequence length="222" mass="25242">MEYCKTVSTPILEESTNIEKSNEQSSKTFPYREAVGTLMYFMIGTRPDLAYCVVLSRHLENPSTEDWITVKRVFSYIACSSDKGIVYKHKYKPGLLECFSDPDFRGCKVSGRSTSGVVILYSGGAISWFSQRQSVVATSTTQAETIDVNKYCREIIWLKRLFSGVTKLNGMPVLQVDKTAIIRLAQNLEFHSPTMHIRIELFFCQRKGIIDAESIKKIRLLI</sequence>
<name>A0A4Y2QEL0_ARAVE</name>
<accession>A0A4Y2QEL0</accession>
<dbReference type="PANTHER" id="PTHR11439:SF467">
    <property type="entry name" value="INTEGRASE CATALYTIC DOMAIN-CONTAINING PROTEIN"/>
    <property type="match status" value="1"/>
</dbReference>
<organism evidence="1 2">
    <name type="scientific">Araneus ventricosus</name>
    <name type="common">Orbweaver spider</name>
    <name type="synonym">Epeira ventricosa</name>
    <dbReference type="NCBI Taxonomy" id="182803"/>
    <lineage>
        <taxon>Eukaryota</taxon>
        <taxon>Metazoa</taxon>
        <taxon>Ecdysozoa</taxon>
        <taxon>Arthropoda</taxon>
        <taxon>Chelicerata</taxon>
        <taxon>Arachnida</taxon>
        <taxon>Araneae</taxon>
        <taxon>Araneomorphae</taxon>
        <taxon>Entelegynae</taxon>
        <taxon>Araneoidea</taxon>
        <taxon>Araneidae</taxon>
        <taxon>Araneus</taxon>
    </lineage>
</organism>
<evidence type="ECO:0000313" key="1">
    <source>
        <dbReference type="EMBL" id="GBN61127.1"/>
    </source>
</evidence>
<keyword evidence="2" id="KW-1185">Reference proteome</keyword>
<comment type="caution">
    <text evidence="1">The sequence shown here is derived from an EMBL/GenBank/DDBJ whole genome shotgun (WGS) entry which is preliminary data.</text>
</comment>
<evidence type="ECO:0000313" key="2">
    <source>
        <dbReference type="Proteomes" id="UP000499080"/>
    </source>
</evidence>
<dbReference type="EMBL" id="BGPR01137977">
    <property type="protein sequence ID" value="GBN61127.1"/>
    <property type="molecule type" value="Genomic_DNA"/>
</dbReference>
<protein>
    <submittedName>
        <fullName evidence="1">Retrovirus-related Pol polyprotein from transposon TNT 1-94</fullName>
    </submittedName>
</protein>
<gene>
    <name evidence="1" type="primary">POLX_2401</name>
    <name evidence="1" type="ORF">AVEN_45605_1</name>
</gene>
<reference evidence="1 2" key="1">
    <citation type="journal article" date="2019" name="Sci. Rep.">
        <title>Orb-weaving spider Araneus ventricosus genome elucidates the spidroin gene catalogue.</title>
        <authorList>
            <person name="Kono N."/>
            <person name="Nakamura H."/>
            <person name="Ohtoshi R."/>
            <person name="Moran D.A.P."/>
            <person name="Shinohara A."/>
            <person name="Yoshida Y."/>
            <person name="Fujiwara M."/>
            <person name="Mori M."/>
            <person name="Tomita M."/>
            <person name="Arakawa K."/>
        </authorList>
    </citation>
    <scope>NUCLEOTIDE SEQUENCE [LARGE SCALE GENOMIC DNA]</scope>
</reference>
<dbReference type="AlphaFoldDB" id="A0A4Y2QEL0"/>
<dbReference type="CDD" id="cd09272">
    <property type="entry name" value="RNase_HI_RT_Ty1"/>
    <property type="match status" value="1"/>
</dbReference>
<dbReference type="OrthoDB" id="6429664at2759"/>
<dbReference type="PANTHER" id="PTHR11439">
    <property type="entry name" value="GAG-POL-RELATED RETROTRANSPOSON"/>
    <property type="match status" value="1"/>
</dbReference>